<dbReference type="InterPro" id="IPR001787">
    <property type="entry name" value="Ribosomal_bL21"/>
</dbReference>
<dbReference type="GO" id="GO:1990904">
    <property type="term" value="C:ribonucleoprotein complex"/>
    <property type="evidence" value="ECO:0007669"/>
    <property type="project" value="UniProtKB-KW"/>
</dbReference>
<evidence type="ECO:0000256" key="3">
    <source>
        <dbReference type="ARBA" id="ARBA00023274"/>
    </source>
</evidence>
<dbReference type="SUPFAM" id="SSF141091">
    <property type="entry name" value="L21p-like"/>
    <property type="match status" value="1"/>
</dbReference>
<proteinExistence type="inferred from homology"/>
<evidence type="ECO:0000313" key="7">
    <source>
        <dbReference type="Proteomes" id="UP000179003"/>
    </source>
</evidence>
<keyword evidence="4 5" id="KW-0694">RNA-binding</keyword>
<dbReference type="EMBL" id="MFAE01000014">
    <property type="protein sequence ID" value="OGD66738.1"/>
    <property type="molecule type" value="Genomic_DNA"/>
</dbReference>
<evidence type="ECO:0000313" key="6">
    <source>
        <dbReference type="EMBL" id="OGD66738.1"/>
    </source>
</evidence>
<comment type="subunit">
    <text evidence="4">Part of the 50S ribosomal subunit. Contacts protein L20.</text>
</comment>
<accession>A0A1F5EH63</accession>
<name>A0A1F5EH63_9BACT</name>
<keyword evidence="4 5" id="KW-0699">rRNA-binding</keyword>
<sequence length="105" mass="11753">MKFAVIETGGKQYKVSEGDIIKIEKLSDENKVGDKITFDKVLLIDDGKTTKIGSPYIAKAVVSATLEEEGKDKKIHIIKFKSKSNYSKKIGHRQPFNKVKVEKIA</sequence>
<organism evidence="6 7">
    <name type="scientific">Candidatus Campbellbacteria bacterium RIFOXYC2_FULL_35_25</name>
    <dbReference type="NCBI Taxonomy" id="1797582"/>
    <lineage>
        <taxon>Bacteria</taxon>
        <taxon>Candidatus Campbelliibacteriota</taxon>
    </lineage>
</organism>
<protein>
    <recommendedName>
        <fullName evidence="4">Large ribosomal subunit protein bL21</fullName>
    </recommendedName>
</protein>
<keyword evidence="2 4" id="KW-0689">Ribosomal protein</keyword>
<dbReference type="PANTHER" id="PTHR21349">
    <property type="entry name" value="50S RIBOSOMAL PROTEIN L21"/>
    <property type="match status" value="1"/>
</dbReference>
<dbReference type="NCBIfam" id="TIGR00061">
    <property type="entry name" value="L21"/>
    <property type="match status" value="1"/>
</dbReference>
<comment type="similarity">
    <text evidence="1 4 5">Belongs to the bacterial ribosomal protein bL21 family.</text>
</comment>
<dbReference type="HAMAP" id="MF_01363">
    <property type="entry name" value="Ribosomal_bL21"/>
    <property type="match status" value="1"/>
</dbReference>
<dbReference type="PANTHER" id="PTHR21349:SF0">
    <property type="entry name" value="LARGE RIBOSOMAL SUBUNIT PROTEIN BL21M"/>
    <property type="match status" value="1"/>
</dbReference>
<dbReference type="GO" id="GO:0003735">
    <property type="term" value="F:structural constituent of ribosome"/>
    <property type="evidence" value="ECO:0007669"/>
    <property type="project" value="InterPro"/>
</dbReference>
<comment type="function">
    <text evidence="4 5">This protein binds to 23S rRNA in the presence of protein L20.</text>
</comment>
<dbReference type="AlphaFoldDB" id="A0A1F5EH63"/>
<dbReference type="GO" id="GO:0005737">
    <property type="term" value="C:cytoplasm"/>
    <property type="evidence" value="ECO:0007669"/>
    <property type="project" value="UniProtKB-ARBA"/>
</dbReference>
<keyword evidence="3 4" id="KW-0687">Ribonucleoprotein</keyword>
<dbReference type="Pfam" id="PF00829">
    <property type="entry name" value="Ribosomal_L21p"/>
    <property type="match status" value="1"/>
</dbReference>
<dbReference type="STRING" id="1797582.A2442_01260"/>
<reference evidence="6 7" key="1">
    <citation type="journal article" date="2016" name="Nat. Commun.">
        <title>Thousands of microbial genomes shed light on interconnected biogeochemical processes in an aquifer system.</title>
        <authorList>
            <person name="Anantharaman K."/>
            <person name="Brown C.T."/>
            <person name="Hug L.A."/>
            <person name="Sharon I."/>
            <person name="Castelle C.J."/>
            <person name="Probst A.J."/>
            <person name="Thomas B.C."/>
            <person name="Singh A."/>
            <person name="Wilkins M.J."/>
            <person name="Karaoz U."/>
            <person name="Brodie E.L."/>
            <person name="Williams K.H."/>
            <person name="Hubbard S.S."/>
            <person name="Banfield J.F."/>
        </authorList>
    </citation>
    <scope>NUCLEOTIDE SEQUENCE [LARGE SCALE GENOMIC DNA]</scope>
</reference>
<evidence type="ECO:0000256" key="5">
    <source>
        <dbReference type="RuleBase" id="RU000562"/>
    </source>
</evidence>
<evidence type="ECO:0000256" key="1">
    <source>
        <dbReference type="ARBA" id="ARBA00008563"/>
    </source>
</evidence>
<dbReference type="GO" id="GO:0019843">
    <property type="term" value="F:rRNA binding"/>
    <property type="evidence" value="ECO:0007669"/>
    <property type="project" value="UniProtKB-UniRule"/>
</dbReference>
<dbReference type="GO" id="GO:0006412">
    <property type="term" value="P:translation"/>
    <property type="evidence" value="ECO:0007669"/>
    <property type="project" value="UniProtKB-UniRule"/>
</dbReference>
<dbReference type="GO" id="GO:0005840">
    <property type="term" value="C:ribosome"/>
    <property type="evidence" value="ECO:0007669"/>
    <property type="project" value="UniProtKB-KW"/>
</dbReference>
<dbReference type="InterPro" id="IPR028909">
    <property type="entry name" value="bL21-like"/>
</dbReference>
<gene>
    <name evidence="4" type="primary">rplU</name>
    <name evidence="6" type="ORF">A2442_01260</name>
</gene>
<evidence type="ECO:0000256" key="4">
    <source>
        <dbReference type="HAMAP-Rule" id="MF_01363"/>
    </source>
</evidence>
<comment type="caution">
    <text evidence="6">The sequence shown here is derived from an EMBL/GenBank/DDBJ whole genome shotgun (WGS) entry which is preliminary data.</text>
</comment>
<dbReference type="Proteomes" id="UP000179003">
    <property type="component" value="Unassembled WGS sequence"/>
</dbReference>
<dbReference type="InterPro" id="IPR036164">
    <property type="entry name" value="bL21-like_sf"/>
</dbReference>
<evidence type="ECO:0000256" key="2">
    <source>
        <dbReference type="ARBA" id="ARBA00022980"/>
    </source>
</evidence>